<evidence type="ECO:0000313" key="2">
    <source>
        <dbReference type="EMBL" id="SEN79523.1"/>
    </source>
</evidence>
<gene>
    <name evidence="2" type="ORF">SAMN04487942_0989</name>
</gene>
<dbReference type="AlphaFoldDB" id="A0A1H8JF99"/>
<accession>A0A1H8JF99</accession>
<dbReference type="OrthoDB" id="705385at2"/>
<protein>
    <submittedName>
        <fullName evidence="2">Uncharacterized protein</fullName>
    </submittedName>
</protein>
<reference evidence="3" key="1">
    <citation type="submission" date="2016-10" db="EMBL/GenBank/DDBJ databases">
        <authorList>
            <person name="Varghese N."/>
            <person name="Submissions S."/>
        </authorList>
    </citation>
    <scope>NUCLEOTIDE SEQUENCE [LARGE SCALE GENOMIC DNA]</scope>
    <source>
        <strain evidence="3">CGMCC 1.8704</strain>
    </source>
</reference>
<name>A0A1H8JF99_9FLAO</name>
<keyword evidence="3" id="KW-1185">Reference proteome</keyword>
<organism evidence="2 3">
    <name type="scientific">Flavobacterium sinopsychrotolerans</name>
    <dbReference type="NCBI Taxonomy" id="604089"/>
    <lineage>
        <taxon>Bacteria</taxon>
        <taxon>Pseudomonadati</taxon>
        <taxon>Bacteroidota</taxon>
        <taxon>Flavobacteriia</taxon>
        <taxon>Flavobacteriales</taxon>
        <taxon>Flavobacteriaceae</taxon>
        <taxon>Flavobacterium</taxon>
    </lineage>
</organism>
<dbReference type="RefSeq" id="WP_091166390.1">
    <property type="nucleotide sequence ID" value="NZ_CBCSFM010000001.1"/>
</dbReference>
<dbReference type="PROSITE" id="PS51257">
    <property type="entry name" value="PROKAR_LIPOPROTEIN"/>
    <property type="match status" value="1"/>
</dbReference>
<feature type="chain" id="PRO_5011668954" evidence="1">
    <location>
        <begin position="22"/>
        <end position="230"/>
    </location>
</feature>
<evidence type="ECO:0000313" key="3">
    <source>
        <dbReference type="Proteomes" id="UP000198657"/>
    </source>
</evidence>
<keyword evidence="1" id="KW-0732">Signal</keyword>
<feature type="signal peptide" evidence="1">
    <location>
        <begin position="1"/>
        <end position="21"/>
    </location>
</feature>
<evidence type="ECO:0000256" key="1">
    <source>
        <dbReference type="SAM" id="SignalP"/>
    </source>
</evidence>
<dbReference type="Proteomes" id="UP000198657">
    <property type="component" value="Unassembled WGS sequence"/>
</dbReference>
<dbReference type="Gene3D" id="2.40.360.20">
    <property type="match status" value="1"/>
</dbReference>
<proteinExistence type="predicted"/>
<sequence>MKKITLLALFTLLFSSLLITSCSNDDSVSDDSNGVSSGDYWPLALNNQWIYNENGSVTSPVKITGADNFGGTTYYRVSTENVYDLQAWATKKGATYFLRTGEYNANENGVILKMEAYELPVLKDNLAVGEQWSGTVISKVSVTNGSFSSAFDASIKYLGIIVEKDASMTVNGKVYASVIKISFKQEVSFQGQTTITESVYWYAKGVGPIKSINTIDGSTVESTLVSYIIN</sequence>
<dbReference type="EMBL" id="FODN01000001">
    <property type="protein sequence ID" value="SEN79523.1"/>
    <property type="molecule type" value="Genomic_DNA"/>
</dbReference>